<dbReference type="InterPro" id="IPR014710">
    <property type="entry name" value="RmlC-like_jellyroll"/>
</dbReference>
<evidence type="ECO:0000256" key="2">
    <source>
        <dbReference type="SAM" id="SignalP"/>
    </source>
</evidence>
<proteinExistence type="predicted"/>
<dbReference type="InterPro" id="IPR011051">
    <property type="entry name" value="RmlC_Cupin_sf"/>
</dbReference>
<name>A0A6J4V0Y8_9BACT</name>
<dbReference type="Gene3D" id="2.60.120.10">
    <property type="entry name" value="Jelly Rolls"/>
    <property type="match status" value="1"/>
</dbReference>
<accession>A0A6J4V0Y8</accession>
<dbReference type="AlphaFoldDB" id="A0A6J4V0Y8"/>
<evidence type="ECO:0008006" key="4">
    <source>
        <dbReference type="Google" id="ProtNLM"/>
    </source>
</evidence>
<sequence>MAGRSRVALLGFLVASSPAALAITQDGPPAAALVIAQDGTPSAEGVFDLEGVGFEPLAVTSGVGVPSPADLVLVRLTLEPGAVLPADPNDPSLAMVFVEAGELTLAPDGAVTVTRAGALGPARATAEAGGPFVAPEETAAAGATLTLREGDVAFVPANSNAEIRNEGEKPVVLLVFLVAPPNGDEAVPAEGTPEGTPVVGTPTS</sequence>
<feature type="chain" id="PRO_5026846184" description="Cupin 2 conserved barrel domain-containing protein" evidence="2">
    <location>
        <begin position="23"/>
        <end position="204"/>
    </location>
</feature>
<dbReference type="EMBL" id="CADCWG010000186">
    <property type="protein sequence ID" value="CAA9563761.1"/>
    <property type="molecule type" value="Genomic_DNA"/>
</dbReference>
<gene>
    <name evidence="3" type="ORF">AVDCRST_MAG49-2725</name>
</gene>
<organism evidence="3">
    <name type="scientific">uncultured Thermomicrobiales bacterium</name>
    <dbReference type="NCBI Taxonomy" id="1645740"/>
    <lineage>
        <taxon>Bacteria</taxon>
        <taxon>Pseudomonadati</taxon>
        <taxon>Thermomicrobiota</taxon>
        <taxon>Thermomicrobia</taxon>
        <taxon>Thermomicrobiales</taxon>
        <taxon>environmental samples</taxon>
    </lineage>
</organism>
<feature type="signal peptide" evidence="2">
    <location>
        <begin position="1"/>
        <end position="22"/>
    </location>
</feature>
<protein>
    <recommendedName>
        <fullName evidence="4">Cupin 2 conserved barrel domain-containing protein</fullName>
    </recommendedName>
</protein>
<feature type="compositionally biased region" description="Low complexity" evidence="1">
    <location>
        <begin position="190"/>
        <end position="204"/>
    </location>
</feature>
<evidence type="ECO:0000256" key="1">
    <source>
        <dbReference type="SAM" id="MobiDB-lite"/>
    </source>
</evidence>
<feature type="region of interest" description="Disordered" evidence="1">
    <location>
        <begin position="183"/>
        <end position="204"/>
    </location>
</feature>
<keyword evidence="2" id="KW-0732">Signal</keyword>
<reference evidence="3" key="1">
    <citation type="submission" date="2020-02" db="EMBL/GenBank/DDBJ databases">
        <authorList>
            <person name="Meier V. D."/>
        </authorList>
    </citation>
    <scope>NUCLEOTIDE SEQUENCE</scope>
    <source>
        <strain evidence="3">AVDCRST_MAG49</strain>
    </source>
</reference>
<evidence type="ECO:0000313" key="3">
    <source>
        <dbReference type="EMBL" id="CAA9563761.1"/>
    </source>
</evidence>
<dbReference type="SUPFAM" id="SSF51182">
    <property type="entry name" value="RmlC-like cupins"/>
    <property type="match status" value="1"/>
</dbReference>